<keyword evidence="2" id="KW-0418">Kinase</keyword>
<reference evidence="2 3" key="1">
    <citation type="journal article" date="2012" name="J. Bacteriol.">
        <title>Genome Sequence of Radiation-Resistant Modestobacter marinus Strain BC501, a Representative Actinobacterium That Thrives on Calcareous Stone Surfaces.</title>
        <authorList>
            <person name="Normand P."/>
            <person name="Gury J."/>
            <person name="Pujic P."/>
            <person name="Chouaia B."/>
            <person name="Crotti E."/>
            <person name="Brusetti L."/>
            <person name="Daffonchio D."/>
            <person name="Vacherie B."/>
            <person name="Barbe V."/>
            <person name="Medigue C."/>
            <person name="Calteau A."/>
            <person name="Ghodhbane-Gtari F."/>
            <person name="Essoussi I."/>
            <person name="Nouioui I."/>
            <person name="Abbassi-Ghozzi I."/>
            <person name="Gtari M."/>
        </authorList>
    </citation>
    <scope>NUCLEOTIDE SEQUENCE [LARGE SCALE GENOMIC DNA]</scope>
    <source>
        <strain evidence="3">BC 501</strain>
    </source>
</reference>
<dbReference type="KEGG" id="mmar:MODMU_2264"/>
<dbReference type="OMA" id="LGHINQP"/>
<keyword evidence="3" id="KW-1185">Reference proteome</keyword>
<gene>
    <name evidence="2" type="ordered locus">MODMU_2264</name>
</gene>
<dbReference type="EMBL" id="FO203431">
    <property type="protein sequence ID" value="CCH87696.1"/>
    <property type="molecule type" value="Genomic_DNA"/>
</dbReference>
<dbReference type="OrthoDB" id="5174513at2"/>
<dbReference type="GO" id="GO:0016301">
    <property type="term" value="F:kinase activity"/>
    <property type="evidence" value="ECO:0007669"/>
    <property type="project" value="UniProtKB-KW"/>
</dbReference>
<evidence type="ECO:0000313" key="2">
    <source>
        <dbReference type="EMBL" id="CCH87696.1"/>
    </source>
</evidence>
<dbReference type="PANTHER" id="PTHR18964:SF173">
    <property type="entry name" value="GLUCOKINASE"/>
    <property type="match status" value="1"/>
</dbReference>
<dbReference type="Proteomes" id="UP000006461">
    <property type="component" value="Chromosome"/>
</dbReference>
<dbReference type="eggNOG" id="COG1940">
    <property type="taxonomic scope" value="Bacteria"/>
</dbReference>
<dbReference type="SUPFAM" id="SSF46785">
    <property type="entry name" value="Winged helix' DNA-binding domain"/>
    <property type="match status" value="1"/>
</dbReference>
<dbReference type="AlphaFoldDB" id="I4EWD3"/>
<sequence length="400" mass="40821">MVHPSASASALLHHVRTGRARSRAELVALTGASRNTVSARVDQLIAANLLEEGGRGWSTGGRPPTLLRFNSRAGCVLAVDLGVTSVDVAVTDLSAEVLATVGHPIDIADGPRAVLAEVDRLAQQVLAEAGLTPADVCAIGVGVPGPVEVSTGRPVHPPIMPGWHDHPIPDAFGRYGCPVFADNDVNVMALGEMGVAGSVEDVLVIKVGTGIGCGIIVDGQVYRGAQGSAGDIGHISVPLPPGRSVLCRCGNENCLEAIAGGGALLRDAQAAGLPVTSTRELVQLAAQGDGPTLELVRDAGRTIGTVLASLVNFFNPHRIVMTGGVAQAGAPLLAGIREAVYGRSLPLAARKLEITVSEAPEMSGRLGAALMAIEGYLDEDSVSSASRLPAQAAVGPRPAR</sequence>
<proteinExistence type="inferred from homology"/>
<accession>I4EWD3</accession>
<dbReference type="InterPro" id="IPR043129">
    <property type="entry name" value="ATPase_NBD"/>
</dbReference>
<dbReference type="InterPro" id="IPR049874">
    <property type="entry name" value="ROK_cs"/>
</dbReference>
<organism evidence="2 3">
    <name type="scientific">Modestobacter italicus (strain DSM 44449 / CECT 9708 / BC 501)</name>
    <dbReference type="NCBI Taxonomy" id="2732864"/>
    <lineage>
        <taxon>Bacteria</taxon>
        <taxon>Bacillati</taxon>
        <taxon>Actinomycetota</taxon>
        <taxon>Actinomycetes</taxon>
        <taxon>Geodermatophilales</taxon>
        <taxon>Geodermatophilaceae</taxon>
        <taxon>Modestobacter</taxon>
    </lineage>
</organism>
<dbReference type="InterPro" id="IPR000600">
    <property type="entry name" value="ROK"/>
</dbReference>
<dbReference type="Pfam" id="PF00480">
    <property type="entry name" value="ROK"/>
    <property type="match status" value="1"/>
</dbReference>
<dbReference type="STRING" id="477641.MODMU_2264"/>
<dbReference type="Gene3D" id="3.30.420.40">
    <property type="match status" value="2"/>
</dbReference>
<evidence type="ECO:0000313" key="3">
    <source>
        <dbReference type="Proteomes" id="UP000006461"/>
    </source>
</evidence>
<dbReference type="PANTHER" id="PTHR18964">
    <property type="entry name" value="ROK (REPRESSOR, ORF, KINASE) FAMILY"/>
    <property type="match status" value="1"/>
</dbReference>
<evidence type="ECO:0000256" key="1">
    <source>
        <dbReference type="ARBA" id="ARBA00006479"/>
    </source>
</evidence>
<comment type="similarity">
    <text evidence="1">Belongs to the ROK (NagC/XylR) family.</text>
</comment>
<name>I4EWD3_MODI5</name>
<dbReference type="PATRIC" id="fig|477641.3.peg.2152"/>
<dbReference type="InterPro" id="IPR036388">
    <property type="entry name" value="WH-like_DNA-bd_sf"/>
</dbReference>
<keyword evidence="2" id="KW-0808">Transferase</keyword>
<dbReference type="Gene3D" id="1.10.10.10">
    <property type="entry name" value="Winged helix-like DNA-binding domain superfamily/Winged helix DNA-binding domain"/>
    <property type="match status" value="1"/>
</dbReference>
<dbReference type="PROSITE" id="PS01125">
    <property type="entry name" value="ROK"/>
    <property type="match status" value="1"/>
</dbReference>
<protein>
    <submittedName>
        <fullName evidence="2">Transcriptional regulator/sugar kinase</fullName>
    </submittedName>
</protein>
<dbReference type="HOGENOM" id="CLU_036604_13_3_11"/>
<dbReference type="SUPFAM" id="SSF53067">
    <property type="entry name" value="Actin-like ATPase domain"/>
    <property type="match status" value="1"/>
</dbReference>
<dbReference type="InterPro" id="IPR036390">
    <property type="entry name" value="WH_DNA-bd_sf"/>
</dbReference>